<evidence type="ECO:0000313" key="3">
    <source>
        <dbReference type="Proteomes" id="UP000828390"/>
    </source>
</evidence>
<comment type="caution">
    <text evidence="2">The sequence shown here is derived from an EMBL/GenBank/DDBJ whole genome shotgun (WGS) entry which is preliminary data.</text>
</comment>
<dbReference type="PANTHER" id="PTHR35378">
    <property type="entry name" value="UNNAMED PRODUCT"/>
    <property type="match status" value="1"/>
</dbReference>
<name>A0A9D4SA32_DREPO</name>
<reference evidence="2" key="1">
    <citation type="journal article" date="2019" name="bioRxiv">
        <title>The Genome of the Zebra Mussel, Dreissena polymorpha: A Resource for Invasive Species Research.</title>
        <authorList>
            <person name="McCartney M.A."/>
            <person name="Auch B."/>
            <person name="Kono T."/>
            <person name="Mallez S."/>
            <person name="Zhang Y."/>
            <person name="Obille A."/>
            <person name="Becker A."/>
            <person name="Abrahante J.E."/>
            <person name="Garbe J."/>
            <person name="Badalamenti J.P."/>
            <person name="Herman A."/>
            <person name="Mangelson H."/>
            <person name="Liachko I."/>
            <person name="Sullivan S."/>
            <person name="Sone E.D."/>
            <person name="Koren S."/>
            <person name="Silverstein K.A.T."/>
            <person name="Beckman K.B."/>
            <person name="Gohl D.M."/>
        </authorList>
    </citation>
    <scope>NUCLEOTIDE SEQUENCE</scope>
    <source>
        <strain evidence="2">Duluth1</strain>
        <tissue evidence="2">Whole animal</tissue>
    </source>
</reference>
<keyword evidence="3" id="KW-1185">Reference proteome</keyword>
<organism evidence="2 3">
    <name type="scientific">Dreissena polymorpha</name>
    <name type="common">Zebra mussel</name>
    <name type="synonym">Mytilus polymorpha</name>
    <dbReference type="NCBI Taxonomy" id="45954"/>
    <lineage>
        <taxon>Eukaryota</taxon>
        <taxon>Metazoa</taxon>
        <taxon>Spiralia</taxon>
        <taxon>Lophotrochozoa</taxon>
        <taxon>Mollusca</taxon>
        <taxon>Bivalvia</taxon>
        <taxon>Autobranchia</taxon>
        <taxon>Heteroconchia</taxon>
        <taxon>Euheterodonta</taxon>
        <taxon>Imparidentia</taxon>
        <taxon>Neoheterodontei</taxon>
        <taxon>Myida</taxon>
        <taxon>Dreissenoidea</taxon>
        <taxon>Dreissenidae</taxon>
        <taxon>Dreissena</taxon>
    </lineage>
</organism>
<dbReference type="AlphaFoldDB" id="A0A9D4SA32"/>
<dbReference type="EMBL" id="JAIWYP010000001">
    <property type="protein sequence ID" value="KAH3896128.1"/>
    <property type="molecule type" value="Genomic_DNA"/>
</dbReference>
<evidence type="ECO:0000256" key="1">
    <source>
        <dbReference type="SAM" id="MobiDB-lite"/>
    </source>
</evidence>
<gene>
    <name evidence="2" type="ORF">DPMN_020301</name>
</gene>
<protein>
    <submittedName>
        <fullName evidence="2">Uncharacterized protein</fullName>
    </submittedName>
</protein>
<reference evidence="2" key="2">
    <citation type="submission" date="2020-11" db="EMBL/GenBank/DDBJ databases">
        <authorList>
            <person name="McCartney M.A."/>
            <person name="Auch B."/>
            <person name="Kono T."/>
            <person name="Mallez S."/>
            <person name="Becker A."/>
            <person name="Gohl D.M."/>
            <person name="Silverstein K.A.T."/>
            <person name="Koren S."/>
            <person name="Bechman K.B."/>
            <person name="Herman A."/>
            <person name="Abrahante J.E."/>
            <person name="Garbe J."/>
        </authorList>
    </citation>
    <scope>NUCLEOTIDE SEQUENCE</scope>
    <source>
        <strain evidence="2">Duluth1</strain>
        <tissue evidence="2">Whole animal</tissue>
    </source>
</reference>
<dbReference type="PANTHER" id="PTHR35378:SF1">
    <property type="entry name" value="C2H2-TYPE DOMAIN-CONTAINING PROTEIN"/>
    <property type="match status" value="1"/>
</dbReference>
<accession>A0A9D4SA32</accession>
<dbReference type="Proteomes" id="UP000828390">
    <property type="component" value="Unassembled WGS sequence"/>
</dbReference>
<proteinExistence type="predicted"/>
<evidence type="ECO:0000313" key="2">
    <source>
        <dbReference type="EMBL" id="KAH3896128.1"/>
    </source>
</evidence>
<sequence length="201" mass="22526">MDLKPSHIFYSQDSINNFFDKRSSHNRTKLGETLDSICEGRCHALSIPTITVVKLDGKWVTADNRRLWVFHQLKRLGKCDTIPVRISPYIPAAKLTSNNWGTSVCVRGPAGGYWHNAPTPPTGFAYKSVPTRMTTALKSNVEHSSPLTKRSTSDSLQTNPIRSGLHSTYKAQVPATPIRYPLSKWPTFSDISKAHDDHSHR</sequence>
<feature type="region of interest" description="Disordered" evidence="1">
    <location>
        <begin position="139"/>
        <end position="161"/>
    </location>
</feature>